<dbReference type="PANTHER" id="PTHR30055">
    <property type="entry name" value="HTH-TYPE TRANSCRIPTIONAL REGULATOR RUTR"/>
    <property type="match status" value="1"/>
</dbReference>
<keyword evidence="1 2" id="KW-0238">DNA-binding</keyword>
<evidence type="ECO:0000259" key="3">
    <source>
        <dbReference type="PROSITE" id="PS50977"/>
    </source>
</evidence>
<dbReference type="PANTHER" id="PTHR30055:SF237">
    <property type="entry name" value="TRANSCRIPTIONAL REPRESSOR MCE3R"/>
    <property type="match status" value="1"/>
</dbReference>
<dbReference type="Gene3D" id="1.10.10.60">
    <property type="entry name" value="Homeodomain-like"/>
    <property type="match status" value="1"/>
</dbReference>
<dbReference type="InterPro" id="IPR001647">
    <property type="entry name" value="HTH_TetR"/>
</dbReference>
<evidence type="ECO:0000313" key="4">
    <source>
        <dbReference type="EMBL" id="KAB3523019.1"/>
    </source>
</evidence>
<proteinExistence type="predicted"/>
<dbReference type="RefSeq" id="WP_151843838.1">
    <property type="nucleotide sequence ID" value="NZ_WBZJ01000001.1"/>
</dbReference>
<evidence type="ECO:0000256" key="2">
    <source>
        <dbReference type="PROSITE-ProRule" id="PRU00335"/>
    </source>
</evidence>
<organism evidence="4 5">
    <name type="scientific">Corynebacterium zhongnanshanii</name>
    <dbReference type="NCBI Taxonomy" id="2768834"/>
    <lineage>
        <taxon>Bacteria</taxon>
        <taxon>Bacillati</taxon>
        <taxon>Actinomycetota</taxon>
        <taxon>Actinomycetes</taxon>
        <taxon>Mycobacteriales</taxon>
        <taxon>Corynebacteriaceae</taxon>
        <taxon>Corynebacterium</taxon>
    </lineage>
</organism>
<evidence type="ECO:0000256" key="1">
    <source>
        <dbReference type="ARBA" id="ARBA00023125"/>
    </source>
</evidence>
<dbReference type="EMBL" id="WBZJ01000001">
    <property type="protein sequence ID" value="KAB3523019.1"/>
    <property type="molecule type" value="Genomic_DNA"/>
</dbReference>
<keyword evidence="5" id="KW-1185">Reference proteome</keyword>
<comment type="caution">
    <text evidence="4">The sequence shown here is derived from an EMBL/GenBank/DDBJ whole genome shotgun (WGS) entry which is preliminary data.</text>
</comment>
<dbReference type="InterPro" id="IPR050109">
    <property type="entry name" value="HTH-type_TetR-like_transc_reg"/>
</dbReference>
<dbReference type="SUPFAM" id="SSF48498">
    <property type="entry name" value="Tetracyclin repressor-like, C-terminal domain"/>
    <property type="match status" value="1"/>
</dbReference>
<feature type="domain" description="HTH tetR-type" evidence="3">
    <location>
        <begin position="22"/>
        <end position="82"/>
    </location>
</feature>
<sequence>MRSTFLAEPDIEGLAPRAAAKARRRVDLLRASAKIMADTGFHAMRLEDLGEAVGISGPAVYRHFSSKEQILRELLLGISTHLNSQAREVIDGAATPHERVSTLIDFHISFALHQPELIRLHNRELFRLGMDGHAQVRHAQGQYLQLWAQCLQLLDPALDDDGAKVKAQLIIGLINSVEYLRLNVPRSVVRRQMSDSARAVAGLHT</sequence>
<dbReference type="InterPro" id="IPR036271">
    <property type="entry name" value="Tet_transcr_reg_TetR-rel_C_sf"/>
</dbReference>
<dbReference type="SUPFAM" id="SSF46689">
    <property type="entry name" value="Homeodomain-like"/>
    <property type="match status" value="1"/>
</dbReference>
<dbReference type="Gene3D" id="1.10.357.10">
    <property type="entry name" value="Tetracycline Repressor, domain 2"/>
    <property type="match status" value="1"/>
</dbReference>
<feature type="DNA-binding region" description="H-T-H motif" evidence="2">
    <location>
        <begin position="45"/>
        <end position="64"/>
    </location>
</feature>
<accession>A0ABQ6VF18</accession>
<dbReference type="Pfam" id="PF00440">
    <property type="entry name" value="TetR_N"/>
    <property type="match status" value="1"/>
</dbReference>
<reference evidence="4 5" key="1">
    <citation type="submission" date="2019-10" db="EMBL/GenBank/DDBJ databases">
        <title>Corynebacterium sp novel species isolated from the respiratory tract of Marmot.</title>
        <authorList>
            <person name="Zhang G."/>
        </authorList>
    </citation>
    <scope>NUCLEOTIDE SEQUENCE [LARGE SCALE GENOMIC DNA]</scope>
    <source>
        <strain evidence="4 5">336</strain>
    </source>
</reference>
<protein>
    <submittedName>
        <fullName evidence="4">TetR/AcrR family transcriptional regulator</fullName>
    </submittedName>
</protein>
<dbReference type="PRINTS" id="PR00455">
    <property type="entry name" value="HTHTETR"/>
</dbReference>
<gene>
    <name evidence="4" type="ORF">F8377_02330</name>
</gene>
<dbReference type="Proteomes" id="UP000436181">
    <property type="component" value="Unassembled WGS sequence"/>
</dbReference>
<name>A0ABQ6VF18_9CORY</name>
<evidence type="ECO:0000313" key="5">
    <source>
        <dbReference type="Proteomes" id="UP000436181"/>
    </source>
</evidence>
<dbReference type="PROSITE" id="PS50977">
    <property type="entry name" value="HTH_TETR_2"/>
    <property type="match status" value="1"/>
</dbReference>
<dbReference type="InterPro" id="IPR009057">
    <property type="entry name" value="Homeodomain-like_sf"/>
</dbReference>